<reference evidence="1" key="1">
    <citation type="submission" date="2021-10" db="EMBL/GenBank/DDBJ databases">
        <title>Psilocybe cubensis genome.</title>
        <authorList>
            <person name="Mckernan K.J."/>
            <person name="Crawford S."/>
            <person name="Trippe A."/>
            <person name="Kane L.T."/>
            <person name="Mclaughlin S."/>
        </authorList>
    </citation>
    <scope>NUCLEOTIDE SEQUENCE</scope>
    <source>
        <strain evidence="1">MGC-MH-2018</strain>
    </source>
</reference>
<comment type="caution">
    <text evidence="1">The sequence shown here is derived from an EMBL/GenBank/DDBJ whole genome shotgun (WGS) entry which is preliminary data.</text>
</comment>
<accession>A0ACB8H8M4</accession>
<organism evidence="1 2">
    <name type="scientific">Psilocybe cubensis</name>
    <name type="common">Psychedelic mushroom</name>
    <name type="synonym">Stropharia cubensis</name>
    <dbReference type="NCBI Taxonomy" id="181762"/>
    <lineage>
        <taxon>Eukaryota</taxon>
        <taxon>Fungi</taxon>
        <taxon>Dikarya</taxon>
        <taxon>Basidiomycota</taxon>
        <taxon>Agaricomycotina</taxon>
        <taxon>Agaricomycetes</taxon>
        <taxon>Agaricomycetidae</taxon>
        <taxon>Agaricales</taxon>
        <taxon>Agaricineae</taxon>
        <taxon>Strophariaceae</taxon>
        <taxon>Psilocybe</taxon>
    </lineage>
</organism>
<proteinExistence type="predicted"/>
<evidence type="ECO:0000313" key="2">
    <source>
        <dbReference type="Proteomes" id="UP000664032"/>
    </source>
</evidence>
<evidence type="ECO:0000313" key="1">
    <source>
        <dbReference type="EMBL" id="KAH9484216.1"/>
    </source>
</evidence>
<gene>
    <name evidence="1" type="ORF">JR316_0003696</name>
</gene>
<protein>
    <submittedName>
        <fullName evidence="1">Non-structural maintenance of chromosomes element 1-like protein</fullName>
    </submittedName>
</protein>
<dbReference type="Proteomes" id="UP000664032">
    <property type="component" value="Unassembled WGS sequence"/>
</dbReference>
<dbReference type="EMBL" id="JAFIQS020000003">
    <property type="protein sequence ID" value="KAH9484216.1"/>
    <property type="molecule type" value="Genomic_DNA"/>
</dbReference>
<name>A0ACB8H8M4_PSICU</name>
<keyword evidence="2" id="KW-1185">Reference proteome</keyword>
<sequence>MVTPGDVDRLFLQAVLSRGIMSIELAQLLWGKCIKAVNDSDSTLKIPHRQDRQSWEAFISKINDSLDKLELEFRTLRDETTGKEMYALATYLFKSSVFQVNLKGDEVAQLATDYTPPEITFFKAIVEQIMLAPNESFVISDMAALREPSAIGLTTVTKIQAEIILASFVQKGWLLKSRAGRYTLSTRSLIELQPYLKSHYPDEILECTICMEILTRGVACHTANCKARLHFHCFTTYRRRHGGCPSCSAPWPANARDHPLVPVGEGAYSGLNNQRRTRTTTPSEGDENEELEELEEPTQNAAPAEGASKQPVEIKKERRGADMDVGGEEDVPTQPTQRRRSGRH</sequence>